<dbReference type="EMBL" id="LJAM02000268">
    <property type="protein sequence ID" value="RAP70766.1"/>
    <property type="molecule type" value="Genomic_DNA"/>
</dbReference>
<accession>A0A328TSJ0</accession>
<protein>
    <submittedName>
        <fullName evidence="1">Uncharacterized protein</fullName>
    </submittedName>
</protein>
<reference evidence="1" key="1">
    <citation type="submission" date="2018-04" db="EMBL/GenBank/DDBJ databases">
        <title>Genomes of the Obligate Erwinia dacicola and Facultative Enterobacter sp. OLF Endosymbionts of the Olive Fruit fly, Bactrocera oleae.</title>
        <authorList>
            <person name="Estes A.M."/>
            <person name="Hearn D.J."/>
            <person name="Agarwal S."/>
            <person name="Pierson E.A."/>
            <person name="Dunning-Hotopp J.C."/>
        </authorList>
    </citation>
    <scope>NUCLEOTIDE SEQUENCE [LARGE SCALE GENOMIC DNA]</scope>
    <source>
        <strain evidence="1">Oroville</strain>
    </source>
</reference>
<dbReference type="Gene3D" id="2.60.120.10">
    <property type="entry name" value="Jelly Rolls"/>
    <property type="match status" value="1"/>
</dbReference>
<dbReference type="AlphaFoldDB" id="A0A328TSJ0"/>
<comment type="caution">
    <text evidence="1">The sequence shown here is derived from an EMBL/GenBank/DDBJ whole genome shotgun (WGS) entry which is preliminary data.</text>
</comment>
<name>A0A328TSJ0_9GAMM</name>
<dbReference type="InterPro" id="IPR014710">
    <property type="entry name" value="RmlC-like_jellyroll"/>
</dbReference>
<evidence type="ECO:0000313" key="1">
    <source>
        <dbReference type="EMBL" id="RAP70766.1"/>
    </source>
</evidence>
<keyword evidence="2" id="KW-1185">Reference proteome</keyword>
<proteinExistence type="predicted"/>
<dbReference type="Proteomes" id="UP000244334">
    <property type="component" value="Unassembled WGS sequence"/>
</dbReference>
<organism evidence="1 2">
    <name type="scientific">Candidatus Erwinia dacicola</name>
    <dbReference type="NCBI Taxonomy" id="252393"/>
    <lineage>
        <taxon>Bacteria</taxon>
        <taxon>Pseudomonadati</taxon>
        <taxon>Pseudomonadota</taxon>
        <taxon>Gammaproteobacteria</taxon>
        <taxon>Enterobacterales</taxon>
        <taxon>Erwiniaceae</taxon>
        <taxon>Erwinia</taxon>
    </lineage>
</organism>
<sequence length="56" mass="6127">MLLEPGESFSMPLQAAIHSQQQETLTCGDGAFLREEESVTLTVETPLRALVIDLPL</sequence>
<evidence type="ECO:0000313" key="2">
    <source>
        <dbReference type="Proteomes" id="UP000244334"/>
    </source>
</evidence>
<gene>
    <name evidence="1" type="ORF">ACZ87_02431</name>
</gene>